<reference evidence="2 3" key="1">
    <citation type="submission" date="2024-02" db="EMBL/GenBank/DDBJ databases">
        <title>Chromosome-scale genome assembly of the rough periwinkle Littorina saxatilis.</title>
        <authorList>
            <person name="De Jode A."/>
            <person name="Faria R."/>
            <person name="Formenti G."/>
            <person name="Sims Y."/>
            <person name="Smith T.P."/>
            <person name="Tracey A."/>
            <person name="Wood J.M.D."/>
            <person name="Zagrodzka Z.B."/>
            <person name="Johannesson K."/>
            <person name="Butlin R.K."/>
            <person name="Leder E.H."/>
        </authorList>
    </citation>
    <scope>NUCLEOTIDE SEQUENCE [LARGE SCALE GENOMIC DNA]</scope>
    <source>
        <strain evidence="2">Snail1</strain>
        <tissue evidence="2">Muscle</tissue>
    </source>
</reference>
<dbReference type="AlphaFoldDB" id="A0AAN9AKE5"/>
<evidence type="ECO:0000313" key="3">
    <source>
        <dbReference type="Proteomes" id="UP001374579"/>
    </source>
</evidence>
<gene>
    <name evidence="2" type="ORF">V1264_022446</name>
</gene>
<organism evidence="2 3">
    <name type="scientific">Littorina saxatilis</name>
    <dbReference type="NCBI Taxonomy" id="31220"/>
    <lineage>
        <taxon>Eukaryota</taxon>
        <taxon>Metazoa</taxon>
        <taxon>Spiralia</taxon>
        <taxon>Lophotrochozoa</taxon>
        <taxon>Mollusca</taxon>
        <taxon>Gastropoda</taxon>
        <taxon>Caenogastropoda</taxon>
        <taxon>Littorinimorpha</taxon>
        <taxon>Littorinoidea</taxon>
        <taxon>Littorinidae</taxon>
        <taxon>Littorina</taxon>
    </lineage>
</organism>
<proteinExistence type="predicted"/>
<evidence type="ECO:0000313" key="2">
    <source>
        <dbReference type="EMBL" id="KAK7088537.1"/>
    </source>
</evidence>
<feature type="region of interest" description="Disordered" evidence="1">
    <location>
        <begin position="30"/>
        <end position="56"/>
    </location>
</feature>
<comment type="caution">
    <text evidence="2">The sequence shown here is derived from an EMBL/GenBank/DDBJ whole genome shotgun (WGS) entry which is preliminary data.</text>
</comment>
<feature type="compositionally biased region" description="Basic and acidic residues" evidence="1">
    <location>
        <begin position="40"/>
        <end position="56"/>
    </location>
</feature>
<accession>A0AAN9AKE5</accession>
<dbReference type="EMBL" id="JBAMIC010004070">
    <property type="protein sequence ID" value="KAK7088537.1"/>
    <property type="molecule type" value="Genomic_DNA"/>
</dbReference>
<sequence length="97" mass="11026">MYRRYCLGHGGTRSRTDLFLSIGREYKVKDNRSRATSTEPTEKTTSRFGKTEKTSQHNKDDIITSLLSGDVTKDFPSSDKIVRIFLSSTFTGQSVQR</sequence>
<evidence type="ECO:0000256" key="1">
    <source>
        <dbReference type="SAM" id="MobiDB-lite"/>
    </source>
</evidence>
<protein>
    <submittedName>
        <fullName evidence="2">Uncharacterized protein</fullName>
    </submittedName>
</protein>
<keyword evidence="3" id="KW-1185">Reference proteome</keyword>
<name>A0AAN9AKE5_9CAEN</name>
<dbReference type="Proteomes" id="UP001374579">
    <property type="component" value="Unassembled WGS sequence"/>
</dbReference>